<proteinExistence type="predicted"/>
<evidence type="ECO:0000256" key="1">
    <source>
        <dbReference type="ARBA" id="ARBA00023172"/>
    </source>
</evidence>
<protein>
    <recommendedName>
        <fullName evidence="2">Tyr recombinase domain-containing protein</fullName>
    </recommendedName>
</protein>
<reference evidence="3 4" key="1">
    <citation type="submission" date="2017-01" db="EMBL/GenBank/DDBJ databases">
        <authorList>
            <person name="Mah S.A."/>
            <person name="Swanson W.J."/>
            <person name="Moy G.W."/>
            <person name="Vacquier V.D."/>
        </authorList>
    </citation>
    <scope>NUCLEOTIDE SEQUENCE [LARGE SCALE GENOMIC DNA]</scope>
    <source>
        <strain evidence="3 4">DSM 18014</strain>
    </source>
</reference>
<gene>
    <name evidence="3" type="ORF">SAMN05421785_102159</name>
</gene>
<dbReference type="Proteomes" id="UP000185781">
    <property type="component" value="Unassembled WGS sequence"/>
</dbReference>
<evidence type="ECO:0000313" key="4">
    <source>
        <dbReference type="Proteomes" id="UP000185781"/>
    </source>
</evidence>
<dbReference type="SUPFAM" id="SSF56349">
    <property type="entry name" value="DNA breaking-rejoining enzymes"/>
    <property type="match status" value="1"/>
</dbReference>
<dbReference type="EMBL" id="FTOV01000002">
    <property type="protein sequence ID" value="SIS71803.1"/>
    <property type="molecule type" value="Genomic_DNA"/>
</dbReference>
<dbReference type="PROSITE" id="PS51898">
    <property type="entry name" value="TYR_RECOMBINASE"/>
    <property type="match status" value="1"/>
</dbReference>
<dbReference type="AlphaFoldDB" id="A0A1N7LDF7"/>
<feature type="domain" description="Tyr recombinase" evidence="2">
    <location>
        <begin position="228"/>
        <end position="429"/>
    </location>
</feature>
<dbReference type="InterPro" id="IPR013762">
    <property type="entry name" value="Integrase-like_cat_sf"/>
</dbReference>
<name>A0A1N7LDF7_9FLAO</name>
<sequence length="430" mass="50816">MFDVNINVNIKSTKMRKRNTELIKLTNGCERTGVYFSPKGCMDFTSKSKFSKVWFVECRFYDPKFKDQYPNGFQYRKKFSKDSLRELKIFAEIFKEEMEHKLDELKFNPISKTYMNNSLGELNPDLNFMTALWKVRDKIPFSEDYIGLSRQLLNLIEKVIPELGYGDLRIIDTKIWHVKNILEAIYTTNSVFNKHRSCLKTLFNELLEYGCVEFNPVGSLSKKAETPAIRELLTDRKKAIVLQYLHDNFPEFYRYANIFHYSGARSTELFRLQAKYVDIENQEYKVLIKKRRKFEWETKVIIPAAIPYWRQILLECNSEDDYVFSKGLRPGPTKINSSQIEKRWRRNVKESDKIIDPISKKPIKVTENFYSWKHLFLDKLDQLQNSQEAPIIPINLAQGMASHLSPETTKKYTVGKSDRNKEYLKKISIK</sequence>
<evidence type="ECO:0000313" key="3">
    <source>
        <dbReference type="EMBL" id="SIS71803.1"/>
    </source>
</evidence>
<dbReference type="GO" id="GO:0006310">
    <property type="term" value="P:DNA recombination"/>
    <property type="evidence" value="ECO:0007669"/>
    <property type="project" value="UniProtKB-KW"/>
</dbReference>
<dbReference type="InterPro" id="IPR002104">
    <property type="entry name" value="Integrase_catalytic"/>
</dbReference>
<evidence type="ECO:0000259" key="2">
    <source>
        <dbReference type="PROSITE" id="PS51898"/>
    </source>
</evidence>
<keyword evidence="1" id="KW-0233">DNA recombination</keyword>
<dbReference type="InterPro" id="IPR011010">
    <property type="entry name" value="DNA_brk_join_enz"/>
</dbReference>
<organism evidence="3 4">
    <name type="scientific">Chryseobacterium gambrini</name>
    <dbReference type="NCBI Taxonomy" id="373672"/>
    <lineage>
        <taxon>Bacteria</taxon>
        <taxon>Pseudomonadati</taxon>
        <taxon>Bacteroidota</taxon>
        <taxon>Flavobacteriia</taxon>
        <taxon>Flavobacteriales</taxon>
        <taxon>Weeksellaceae</taxon>
        <taxon>Chryseobacterium group</taxon>
        <taxon>Chryseobacterium</taxon>
    </lineage>
</organism>
<accession>A0A1N7LDF7</accession>
<dbReference type="GO" id="GO:0015074">
    <property type="term" value="P:DNA integration"/>
    <property type="evidence" value="ECO:0007669"/>
    <property type="project" value="InterPro"/>
</dbReference>
<dbReference type="GO" id="GO:0003677">
    <property type="term" value="F:DNA binding"/>
    <property type="evidence" value="ECO:0007669"/>
    <property type="project" value="InterPro"/>
</dbReference>
<dbReference type="Gene3D" id="1.10.443.10">
    <property type="entry name" value="Intergrase catalytic core"/>
    <property type="match status" value="1"/>
</dbReference>